<dbReference type="AlphaFoldDB" id="A0AAW1FCR8"/>
<feature type="region of interest" description="Disordered" evidence="1">
    <location>
        <begin position="1"/>
        <end position="22"/>
    </location>
</feature>
<organism evidence="2 3">
    <name type="scientific">Zoarces viviparus</name>
    <name type="common">Viviparous eelpout</name>
    <name type="synonym">Blennius viviparus</name>
    <dbReference type="NCBI Taxonomy" id="48416"/>
    <lineage>
        <taxon>Eukaryota</taxon>
        <taxon>Metazoa</taxon>
        <taxon>Chordata</taxon>
        <taxon>Craniata</taxon>
        <taxon>Vertebrata</taxon>
        <taxon>Euteleostomi</taxon>
        <taxon>Actinopterygii</taxon>
        <taxon>Neopterygii</taxon>
        <taxon>Teleostei</taxon>
        <taxon>Neoteleostei</taxon>
        <taxon>Acanthomorphata</taxon>
        <taxon>Eupercaria</taxon>
        <taxon>Perciformes</taxon>
        <taxon>Cottioidei</taxon>
        <taxon>Zoarcales</taxon>
        <taxon>Zoarcidae</taxon>
        <taxon>Zoarcinae</taxon>
        <taxon>Zoarces</taxon>
    </lineage>
</organism>
<sequence>MTRGELNGKAERAFRTRPARAERAFRTRPARAEWAFRTRPARAELDSEGETKGKLDSSIRSGYCWTLCS</sequence>
<dbReference type="Proteomes" id="UP001488805">
    <property type="component" value="Unassembled WGS sequence"/>
</dbReference>
<evidence type="ECO:0000313" key="3">
    <source>
        <dbReference type="Proteomes" id="UP001488805"/>
    </source>
</evidence>
<name>A0AAW1FCR8_ZOAVI</name>
<evidence type="ECO:0000313" key="2">
    <source>
        <dbReference type="EMBL" id="KAK9532167.1"/>
    </source>
</evidence>
<accession>A0AAW1FCR8</accession>
<comment type="caution">
    <text evidence="2">The sequence shown here is derived from an EMBL/GenBank/DDBJ whole genome shotgun (WGS) entry which is preliminary data.</text>
</comment>
<reference evidence="2 3" key="1">
    <citation type="journal article" date="2024" name="Genome Biol. Evol.">
        <title>Chromosome-level genome assembly of the viviparous eelpout Zoarces viviparus.</title>
        <authorList>
            <person name="Fuhrmann N."/>
            <person name="Brasseur M.V."/>
            <person name="Bakowski C.E."/>
            <person name="Podsiadlowski L."/>
            <person name="Prost S."/>
            <person name="Krehenwinkel H."/>
            <person name="Mayer C."/>
        </authorList>
    </citation>
    <scope>NUCLEOTIDE SEQUENCE [LARGE SCALE GENOMIC DNA]</scope>
    <source>
        <strain evidence="2">NO-MEL_2022_Ind0_liver</strain>
    </source>
</reference>
<protein>
    <submittedName>
        <fullName evidence="2">Uncharacterized protein</fullName>
    </submittedName>
</protein>
<keyword evidence="3" id="KW-1185">Reference proteome</keyword>
<dbReference type="EMBL" id="JBCEZU010000078">
    <property type="protein sequence ID" value="KAK9532167.1"/>
    <property type="molecule type" value="Genomic_DNA"/>
</dbReference>
<gene>
    <name evidence="2" type="ORF">VZT92_009566</name>
</gene>
<proteinExistence type="predicted"/>
<evidence type="ECO:0000256" key="1">
    <source>
        <dbReference type="SAM" id="MobiDB-lite"/>
    </source>
</evidence>